<protein>
    <submittedName>
        <fullName evidence="1">Uncharacterized protein</fullName>
    </submittedName>
</protein>
<accession>A0A6A5S1V9</accession>
<dbReference type="AlphaFoldDB" id="A0A6A5S1V9"/>
<feature type="non-terminal residue" evidence="1">
    <location>
        <position position="83"/>
    </location>
</feature>
<keyword evidence="2" id="KW-1185">Reference proteome</keyword>
<name>A0A6A5S1V9_9PLEO</name>
<dbReference type="EMBL" id="ML976426">
    <property type="protein sequence ID" value="KAF1934631.1"/>
    <property type="molecule type" value="Genomic_DNA"/>
</dbReference>
<sequence>MSARFNQQKQAGDQRAGVCYNSCITCCEKLFEALAAAISGNAQALKAVTVCRMLLDGDQRLQSKVWLRRLYLPEDVDTAEVLA</sequence>
<gene>
    <name evidence="1" type="ORF">EJ02DRAFT_429178</name>
</gene>
<dbReference type="Proteomes" id="UP000800038">
    <property type="component" value="Unassembled WGS sequence"/>
</dbReference>
<proteinExistence type="predicted"/>
<organism evidence="1 2">
    <name type="scientific">Clathrospora elynae</name>
    <dbReference type="NCBI Taxonomy" id="706981"/>
    <lineage>
        <taxon>Eukaryota</taxon>
        <taxon>Fungi</taxon>
        <taxon>Dikarya</taxon>
        <taxon>Ascomycota</taxon>
        <taxon>Pezizomycotina</taxon>
        <taxon>Dothideomycetes</taxon>
        <taxon>Pleosporomycetidae</taxon>
        <taxon>Pleosporales</taxon>
        <taxon>Diademaceae</taxon>
        <taxon>Clathrospora</taxon>
    </lineage>
</organism>
<evidence type="ECO:0000313" key="1">
    <source>
        <dbReference type="EMBL" id="KAF1934631.1"/>
    </source>
</evidence>
<evidence type="ECO:0000313" key="2">
    <source>
        <dbReference type="Proteomes" id="UP000800038"/>
    </source>
</evidence>
<reference evidence="1" key="1">
    <citation type="journal article" date="2020" name="Stud. Mycol.">
        <title>101 Dothideomycetes genomes: a test case for predicting lifestyles and emergence of pathogens.</title>
        <authorList>
            <person name="Haridas S."/>
            <person name="Albert R."/>
            <person name="Binder M."/>
            <person name="Bloem J."/>
            <person name="Labutti K."/>
            <person name="Salamov A."/>
            <person name="Andreopoulos B."/>
            <person name="Baker S."/>
            <person name="Barry K."/>
            <person name="Bills G."/>
            <person name="Bluhm B."/>
            <person name="Cannon C."/>
            <person name="Castanera R."/>
            <person name="Culley D."/>
            <person name="Daum C."/>
            <person name="Ezra D."/>
            <person name="Gonzalez J."/>
            <person name="Henrissat B."/>
            <person name="Kuo A."/>
            <person name="Liang C."/>
            <person name="Lipzen A."/>
            <person name="Lutzoni F."/>
            <person name="Magnuson J."/>
            <person name="Mondo S."/>
            <person name="Nolan M."/>
            <person name="Ohm R."/>
            <person name="Pangilinan J."/>
            <person name="Park H.-J."/>
            <person name="Ramirez L."/>
            <person name="Alfaro M."/>
            <person name="Sun H."/>
            <person name="Tritt A."/>
            <person name="Yoshinaga Y."/>
            <person name="Zwiers L.-H."/>
            <person name="Turgeon B."/>
            <person name="Goodwin S."/>
            <person name="Spatafora J."/>
            <person name="Crous P."/>
            <person name="Grigoriev I."/>
        </authorList>
    </citation>
    <scope>NUCLEOTIDE SEQUENCE</scope>
    <source>
        <strain evidence="1">CBS 161.51</strain>
    </source>
</reference>